<organism evidence="3">
    <name type="scientific">hydrothermal vent metagenome</name>
    <dbReference type="NCBI Taxonomy" id="652676"/>
    <lineage>
        <taxon>unclassified sequences</taxon>
        <taxon>metagenomes</taxon>
        <taxon>ecological metagenomes</taxon>
    </lineage>
</organism>
<protein>
    <recommendedName>
        <fullName evidence="2">Type II secretion system protein GspB C-terminal domain-containing protein</fullName>
    </recommendedName>
</protein>
<sequence length="219" mass="24102">MSYILDALKKSDQERKQGDVPTLQTVHIPVTVEQKKPLNLYVFIGLLLLVLSFAIGVIVSEKNDEKAHQQPAVQSSGEVEHATITQNVASPHVEVKKEAEKAQPAVVAKAEVLHQEKPVKRIIAPAPAAAKLPAELVDIPYLHELPDYMQQSIPDLSFAGHIYSSNASNRSVIINGRSMSEGDSVMLGLDVSRITSSGVVFSYQDSFFRVDILQDWSFE</sequence>
<keyword evidence="1" id="KW-1133">Transmembrane helix</keyword>
<accession>A0A3B0Y4G0</accession>
<feature type="domain" description="Type II secretion system protein GspB C-terminal" evidence="2">
    <location>
        <begin position="153"/>
        <end position="211"/>
    </location>
</feature>
<keyword evidence="1" id="KW-0472">Membrane</keyword>
<dbReference type="GO" id="GO:0015627">
    <property type="term" value="C:type II protein secretion system complex"/>
    <property type="evidence" value="ECO:0007669"/>
    <property type="project" value="InterPro"/>
</dbReference>
<proteinExistence type="predicted"/>
<reference evidence="3" key="1">
    <citation type="submission" date="2018-06" db="EMBL/GenBank/DDBJ databases">
        <authorList>
            <person name="Zhirakovskaya E."/>
        </authorList>
    </citation>
    <scope>NUCLEOTIDE SEQUENCE</scope>
</reference>
<keyword evidence="1" id="KW-0812">Transmembrane</keyword>
<gene>
    <name evidence="3" type="ORF">MNBD_GAMMA09-1595</name>
</gene>
<dbReference type="Pfam" id="PF16537">
    <property type="entry name" value="T2SSB"/>
    <property type="match status" value="1"/>
</dbReference>
<dbReference type="AlphaFoldDB" id="A0A3B0Y4G0"/>
<dbReference type="InterPro" id="IPR032389">
    <property type="entry name" value="GspB_C"/>
</dbReference>
<evidence type="ECO:0000256" key="1">
    <source>
        <dbReference type="SAM" id="Phobius"/>
    </source>
</evidence>
<evidence type="ECO:0000313" key="3">
    <source>
        <dbReference type="EMBL" id="VAW70252.1"/>
    </source>
</evidence>
<name>A0A3B0Y4G0_9ZZZZ</name>
<feature type="transmembrane region" description="Helical" evidence="1">
    <location>
        <begin position="40"/>
        <end position="59"/>
    </location>
</feature>
<evidence type="ECO:0000259" key="2">
    <source>
        <dbReference type="Pfam" id="PF16537"/>
    </source>
</evidence>
<dbReference type="EMBL" id="UOFI01000190">
    <property type="protein sequence ID" value="VAW70252.1"/>
    <property type="molecule type" value="Genomic_DNA"/>
</dbReference>